<gene>
    <name evidence="2" type="ORF">BCR38DRAFT_87569</name>
</gene>
<dbReference type="GeneID" id="63781925"/>
<feature type="region of interest" description="Disordered" evidence="1">
    <location>
        <begin position="1"/>
        <end position="31"/>
    </location>
</feature>
<reference evidence="2 3" key="1">
    <citation type="submission" date="2016-07" db="EMBL/GenBank/DDBJ databases">
        <title>Pervasive Adenine N6-methylation of Active Genes in Fungi.</title>
        <authorList>
            <consortium name="DOE Joint Genome Institute"/>
            <person name="Mondo S.J."/>
            <person name="Dannebaum R.O."/>
            <person name="Kuo R.C."/>
            <person name="Labutti K."/>
            <person name="Haridas S."/>
            <person name="Kuo A."/>
            <person name="Salamov A."/>
            <person name="Ahrendt S.R."/>
            <person name="Lipzen A."/>
            <person name="Sullivan W."/>
            <person name="Andreopoulos W.B."/>
            <person name="Clum A."/>
            <person name="Lindquist E."/>
            <person name="Daum C."/>
            <person name="Ramamoorthy G.K."/>
            <person name="Gryganskyi A."/>
            <person name="Culley D."/>
            <person name="Magnuson J.K."/>
            <person name="James T.Y."/>
            <person name="O'Malley M.A."/>
            <person name="Stajich J.E."/>
            <person name="Spatafora J.W."/>
            <person name="Visel A."/>
            <person name="Grigoriev I.V."/>
        </authorList>
    </citation>
    <scope>NUCLEOTIDE SEQUENCE [LARGE SCALE GENOMIC DNA]</scope>
    <source>
        <strain evidence="2 3">CBS 129021</strain>
    </source>
</reference>
<name>A0A1Y2ED84_9PEZI</name>
<dbReference type="RefSeq" id="XP_040719493.1">
    <property type="nucleotide sequence ID" value="XM_040865713.1"/>
</dbReference>
<dbReference type="Proteomes" id="UP000193689">
    <property type="component" value="Unassembled WGS sequence"/>
</dbReference>
<accession>A0A1Y2ED84</accession>
<sequence>MNELNSTKSQNRNDLQGTSWAPPKKQRRSPASYVWRSGRMFSPQMLPMQPQDLVRAGHITARPSVRQLAYFDSVCSQYCTGACTGQHKKHSRLSVTHYASIPYLPTTTSKTGRPILASLVGPNDRYGVLSSSGVYSLKTLLALQPAAFLQSAYTLRMSRNGHIVNRGNEFVPTMTSALINVQARTSR</sequence>
<keyword evidence="3" id="KW-1185">Reference proteome</keyword>
<protein>
    <submittedName>
        <fullName evidence="2">Uncharacterized protein</fullName>
    </submittedName>
</protein>
<feature type="compositionally biased region" description="Polar residues" evidence="1">
    <location>
        <begin position="1"/>
        <end position="19"/>
    </location>
</feature>
<dbReference type="EMBL" id="MCFJ01000002">
    <property type="protein sequence ID" value="ORY69543.1"/>
    <property type="molecule type" value="Genomic_DNA"/>
</dbReference>
<dbReference type="AlphaFoldDB" id="A0A1Y2ED84"/>
<dbReference type="InParanoid" id="A0A1Y2ED84"/>
<evidence type="ECO:0000313" key="2">
    <source>
        <dbReference type="EMBL" id="ORY69543.1"/>
    </source>
</evidence>
<comment type="caution">
    <text evidence="2">The sequence shown here is derived from an EMBL/GenBank/DDBJ whole genome shotgun (WGS) entry which is preliminary data.</text>
</comment>
<organism evidence="2 3">
    <name type="scientific">Pseudomassariella vexata</name>
    <dbReference type="NCBI Taxonomy" id="1141098"/>
    <lineage>
        <taxon>Eukaryota</taxon>
        <taxon>Fungi</taxon>
        <taxon>Dikarya</taxon>
        <taxon>Ascomycota</taxon>
        <taxon>Pezizomycotina</taxon>
        <taxon>Sordariomycetes</taxon>
        <taxon>Xylariomycetidae</taxon>
        <taxon>Amphisphaeriales</taxon>
        <taxon>Pseudomassariaceae</taxon>
        <taxon>Pseudomassariella</taxon>
    </lineage>
</organism>
<proteinExistence type="predicted"/>
<evidence type="ECO:0000313" key="3">
    <source>
        <dbReference type="Proteomes" id="UP000193689"/>
    </source>
</evidence>
<evidence type="ECO:0000256" key="1">
    <source>
        <dbReference type="SAM" id="MobiDB-lite"/>
    </source>
</evidence>